<reference evidence="1 2" key="1">
    <citation type="submission" date="2017-03" db="EMBL/GenBank/DDBJ databases">
        <title>WGS assembly of Porphyra umbilicalis.</title>
        <authorList>
            <person name="Brawley S.H."/>
            <person name="Blouin N.A."/>
            <person name="Ficko-Blean E."/>
            <person name="Wheeler G.L."/>
            <person name="Lohr M."/>
            <person name="Goodson H.V."/>
            <person name="Jenkins J.W."/>
            <person name="Blaby-Haas C.E."/>
            <person name="Helliwell K.E."/>
            <person name="Chan C."/>
            <person name="Marriage T."/>
            <person name="Bhattacharya D."/>
            <person name="Klein A.S."/>
            <person name="Badis Y."/>
            <person name="Brodie J."/>
            <person name="Cao Y."/>
            <person name="Collen J."/>
            <person name="Dittami S.M."/>
            <person name="Gachon C.M."/>
            <person name="Green B.R."/>
            <person name="Karpowicz S."/>
            <person name="Kim J.W."/>
            <person name="Kudahl U."/>
            <person name="Lin S."/>
            <person name="Michel G."/>
            <person name="Mittag M."/>
            <person name="Olson B.J."/>
            <person name="Pangilinan J."/>
            <person name="Peng Y."/>
            <person name="Qiu H."/>
            <person name="Shu S."/>
            <person name="Singer J.T."/>
            <person name="Smith A.G."/>
            <person name="Sprecher B.N."/>
            <person name="Wagner V."/>
            <person name="Wang W."/>
            <person name="Wang Z.-Y."/>
            <person name="Yan J."/>
            <person name="Yarish C."/>
            <person name="Zoeuner-Riek S."/>
            <person name="Zhuang Y."/>
            <person name="Zou Y."/>
            <person name="Lindquist E.A."/>
            <person name="Grimwood J."/>
            <person name="Barry K."/>
            <person name="Rokhsar D.S."/>
            <person name="Schmutz J."/>
            <person name="Stiller J.W."/>
            <person name="Grossman A.R."/>
            <person name="Prochnik S.E."/>
        </authorList>
    </citation>
    <scope>NUCLEOTIDE SEQUENCE [LARGE SCALE GENOMIC DNA]</scope>
    <source>
        <strain evidence="1">4086291</strain>
    </source>
</reference>
<organism evidence="1 2">
    <name type="scientific">Porphyra umbilicalis</name>
    <name type="common">Purple laver</name>
    <name type="synonym">Red alga</name>
    <dbReference type="NCBI Taxonomy" id="2786"/>
    <lineage>
        <taxon>Eukaryota</taxon>
        <taxon>Rhodophyta</taxon>
        <taxon>Bangiophyceae</taxon>
        <taxon>Bangiales</taxon>
        <taxon>Bangiaceae</taxon>
        <taxon>Porphyra</taxon>
    </lineage>
</organism>
<evidence type="ECO:0000313" key="1">
    <source>
        <dbReference type="EMBL" id="OSX78663.1"/>
    </source>
</evidence>
<dbReference type="AlphaFoldDB" id="A0A1X6PDE2"/>
<keyword evidence="2" id="KW-1185">Reference proteome</keyword>
<dbReference type="EMBL" id="KV918807">
    <property type="protein sequence ID" value="OSX78663.1"/>
    <property type="molecule type" value="Genomic_DNA"/>
</dbReference>
<dbReference type="Proteomes" id="UP000218209">
    <property type="component" value="Unassembled WGS sequence"/>
</dbReference>
<evidence type="ECO:0000313" key="2">
    <source>
        <dbReference type="Proteomes" id="UP000218209"/>
    </source>
</evidence>
<name>A0A1X6PDE2_PORUM</name>
<protein>
    <submittedName>
        <fullName evidence="1">Uncharacterized protein</fullName>
    </submittedName>
</protein>
<sequence length="36" mass="3712">MSSGIGGLYILPLSEAASLTWSARCVSSQDKKRAGA</sequence>
<proteinExistence type="predicted"/>
<gene>
    <name evidence="1" type="ORF">BU14_0103s0007</name>
</gene>
<accession>A0A1X6PDE2</accession>